<evidence type="ECO:0000313" key="4">
    <source>
        <dbReference type="Proteomes" id="UP000829925"/>
    </source>
</evidence>
<dbReference type="PANTHER" id="PTHR34818">
    <property type="entry name" value="PROTEIN BLI-3"/>
    <property type="match status" value="1"/>
</dbReference>
<feature type="compositionally biased region" description="Basic and acidic residues" evidence="1">
    <location>
        <begin position="158"/>
        <end position="168"/>
    </location>
</feature>
<dbReference type="InterPro" id="IPR052917">
    <property type="entry name" value="Stress-Dev_Protein"/>
</dbReference>
<dbReference type="Gene3D" id="2.30.110.10">
    <property type="entry name" value="Electron Transport, Fmn-binding Protein, Chain A"/>
    <property type="match status" value="1"/>
</dbReference>
<evidence type="ECO:0000259" key="2">
    <source>
        <dbReference type="Pfam" id="PF16242"/>
    </source>
</evidence>
<keyword evidence="4" id="KW-1185">Reference proteome</keyword>
<dbReference type="Proteomes" id="UP000829925">
    <property type="component" value="Chromosome"/>
</dbReference>
<dbReference type="AlphaFoldDB" id="A0A8T9SQV3"/>
<sequence length="168" mass="18922">MSTAIRPQELDTLKDKIKDIRYAILTTQEADGDFHSRPMYTHGLDDDGTLWFFTYEDSRKVEEIQANNRVGISYSDEPAETYVSLAGTAEVKKDKAKIDALWNDGLKAWFPKGKDDPNITLLKVNFHQAEYWDKPGGKVNSLFQMAKGALTGQPDTSGRNEKFGDEPS</sequence>
<evidence type="ECO:0000313" key="3">
    <source>
        <dbReference type="EMBL" id="UOR04117.1"/>
    </source>
</evidence>
<protein>
    <submittedName>
        <fullName evidence="3">Pyridoxamine 5'-phosphate oxidase family protein</fullName>
    </submittedName>
</protein>
<name>A0A8T9SQV3_9BACT</name>
<dbReference type="PANTHER" id="PTHR34818:SF1">
    <property type="entry name" value="PROTEIN BLI-3"/>
    <property type="match status" value="1"/>
</dbReference>
<organism evidence="3 4">
    <name type="scientific">Hymenobacter aerilatus</name>
    <dbReference type="NCBI Taxonomy" id="2932251"/>
    <lineage>
        <taxon>Bacteria</taxon>
        <taxon>Pseudomonadati</taxon>
        <taxon>Bacteroidota</taxon>
        <taxon>Cytophagia</taxon>
        <taxon>Cytophagales</taxon>
        <taxon>Hymenobacteraceae</taxon>
        <taxon>Hymenobacter</taxon>
    </lineage>
</organism>
<evidence type="ECO:0000256" key="1">
    <source>
        <dbReference type="SAM" id="MobiDB-lite"/>
    </source>
</evidence>
<feature type="region of interest" description="Disordered" evidence="1">
    <location>
        <begin position="149"/>
        <end position="168"/>
    </location>
</feature>
<dbReference type="InterPro" id="IPR038725">
    <property type="entry name" value="YdaG_split_barrel_FMN-bd"/>
</dbReference>
<accession>A0A8T9SQV3</accession>
<dbReference type="SUPFAM" id="SSF50475">
    <property type="entry name" value="FMN-binding split barrel"/>
    <property type="match status" value="1"/>
</dbReference>
<gene>
    <name evidence="3" type="ORF">MUN82_14330</name>
</gene>
<reference evidence="3 4" key="1">
    <citation type="submission" date="2022-04" db="EMBL/GenBank/DDBJ databases">
        <title>Hymenobacter sp. isolated from the air.</title>
        <authorList>
            <person name="Won M."/>
            <person name="Lee C.-M."/>
            <person name="Woen H.-Y."/>
            <person name="Kwon S.-W."/>
        </authorList>
    </citation>
    <scope>NUCLEOTIDE SEQUENCE [LARGE SCALE GENOMIC DNA]</scope>
    <source>
        <strain evidence="4">5413 J-13</strain>
    </source>
</reference>
<dbReference type="RefSeq" id="WP_245091485.1">
    <property type="nucleotide sequence ID" value="NZ_CP095053.1"/>
</dbReference>
<feature type="domain" description="General stress protein FMN-binding split barrel" evidence="2">
    <location>
        <begin position="9"/>
        <end position="153"/>
    </location>
</feature>
<proteinExistence type="predicted"/>
<dbReference type="InterPro" id="IPR012349">
    <property type="entry name" value="Split_barrel_FMN-bd"/>
</dbReference>
<dbReference type="EMBL" id="CP095053">
    <property type="protein sequence ID" value="UOR04117.1"/>
    <property type="molecule type" value="Genomic_DNA"/>
</dbReference>
<dbReference type="Pfam" id="PF16242">
    <property type="entry name" value="Pyrid_ox_like"/>
    <property type="match status" value="1"/>
</dbReference>
<dbReference type="KEGG" id="haei:MUN82_14330"/>